<accession>A0A7I8KGY8</accession>
<protein>
    <recommendedName>
        <fullName evidence="2">non-specific serine/threonine protein kinase</fullName>
        <ecNumber evidence="2">2.7.11.1</ecNumber>
    </recommendedName>
</protein>
<evidence type="ECO:0000256" key="10">
    <source>
        <dbReference type="SAM" id="MobiDB-lite"/>
    </source>
</evidence>
<dbReference type="Gene3D" id="1.10.510.10">
    <property type="entry name" value="Transferase(Phosphotransferase) domain 1"/>
    <property type="match status" value="2"/>
</dbReference>
<keyword evidence="14" id="KW-1185">Reference proteome</keyword>
<evidence type="ECO:0000256" key="3">
    <source>
        <dbReference type="ARBA" id="ARBA00022527"/>
    </source>
</evidence>
<dbReference type="GO" id="GO:0005524">
    <property type="term" value="F:ATP binding"/>
    <property type="evidence" value="ECO:0007669"/>
    <property type="project" value="UniProtKB-KW"/>
</dbReference>
<dbReference type="EC" id="2.7.11.1" evidence="2"/>
<evidence type="ECO:0000256" key="5">
    <source>
        <dbReference type="ARBA" id="ARBA00022741"/>
    </source>
</evidence>
<keyword evidence="3" id="KW-0723">Serine/threonine-protein kinase</keyword>
<dbReference type="InterPro" id="IPR000719">
    <property type="entry name" value="Prot_kinase_dom"/>
</dbReference>
<dbReference type="OrthoDB" id="432483at2759"/>
<evidence type="ECO:0000256" key="6">
    <source>
        <dbReference type="ARBA" id="ARBA00022777"/>
    </source>
</evidence>
<organism evidence="13 14">
    <name type="scientific">Spirodela intermedia</name>
    <name type="common">Intermediate duckweed</name>
    <dbReference type="NCBI Taxonomy" id="51605"/>
    <lineage>
        <taxon>Eukaryota</taxon>
        <taxon>Viridiplantae</taxon>
        <taxon>Streptophyta</taxon>
        <taxon>Embryophyta</taxon>
        <taxon>Tracheophyta</taxon>
        <taxon>Spermatophyta</taxon>
        <taxon>Magnoliopsida</taxon>
        <taxon>Liliopsida</taxon>
        <taxon>Araceae</taxon>
        <taxon>Lemnoideae</taxon>
        <taxon>Spirodela</taxon>
    </lineage>
</organism>
<keyword evidence="4" id="KW-0808">Transferase</keyword>
<comment type="catalytic activity">
    <reaction evidence="9">
        <text>L-seryl-[protein] + ATP = O-phospho-L-seryl-[protein] + ADP + H(+)</text>
        <dbReference type="Rhea" id="RHEA:17989"/>
        <dbReference type="Rhea" id="RHEA-COMP:9863"/>
        <dbReference type="Rhea" id="RHEA-COMP:11604"/>
        <dbReference type="ChEBI" id="CHEBI:15378"/>
        <dbReference type="ChEBI" id="CHEBI:29999"/>
        <dbReference type="ChEBI" id="CHEBI:30616"/>
        <dbReference type="ChEBI" id="CHEBI:83421"/>
        <dbReference type="ChEBI" id="CHEBI:456216"/>
        <dbReference type="EC" id="2.7.11.1"/>
    </reaction>
</comment>
<dbReference type="PROSITE" id="PS51285">
    <property type="entry name" value="AGC_KINASE_CTER"/>
    <property type="match status" value="1"/>
</dbReference>
<dbReference type="InterPro" id="IPR000961">
    <property type="entry name" value="AGC-kinase_C"/>
</dbReference>
<evidence type="ECO:0000256" key="1">
    <source>
        <dbReference type="ARBA" id="ARBA00009903"/>
    </source>
</evidence>
<feature type="domain" description="AGC-kinase C-terminal" evidence="12">
    <location>
        <begin position="329"/>
        <end position="417"/>
    </location>
</feature>
<dbReference type="PANTHER" id="PTHR45637">
    <property type="entry name" value="FLIPPASE KINASE 1-RELATED"/>
    <property type="match status" value="1"/>
</dbReference>
<keyword evidence="6" id="KW-0418">Kinase</keyword>
<comment type="similarity">
    <text evidence="1">Belongs to the protein kinase superfamily. AGC Ser/Thr protein kinase family.</text>
</comment>
<dbReference type="AlphaFoldDB" id="A0A7I8KGY8"/>
<sequence length="417" mass="46038">MEVAQLPPASPRAVELGSLRAVAVLGRGAKGVVFLVREAATGRALALKAVSRATLEGKALREEEAYRRIWFEREVLSGLRHPLLPELRGFVSTDKIFGFVVDLCPGGNLTALRNRQSEKMFSDDTIRFYAAELVLALEHLHRQGIVYRDLKPENILIQAGGHLMVVDFDLSARLSHACPSPSGHTPPAPARRRRSPLWWVSCKSGGRREDTADSSTEAQGTSTSSWESTGKSNSFVGTEEYVAPEIIDGKGHDFAVDWWSLGVVLYEMLYGRTPFRGKNRKETFYFILTKSPALVGEKTPLRDLIGRLLEKDPGKRISGEGIRAHEFFRGVDWESVLEIYRPPYIPAAEADDRGGEDDESIDVEEFVHGVFGAAGAGKEKERGEPNAAAAVAGKDGHWVERLSSHQFSPKPAEFLVF</sequence>
<evidence type="ECO:0000259" key="11">
    <source>
        <dbReference type="PROSITE" id="PS50011"/>
    </source>
</evidence>
<dbReference type="InterPro" id="IPR008271">
    <property type="entry name" value="Ser/Thr_kinase_AS"/>
</dbReference>
<feature type="compositionally biased region" description="Polar residues" evidence="10">
    <location>
        <begin position="213"/>
        <end position="231"/>
    </location>
</feature>
<keyword evidence="7" id="KW-0067">ATP-binding</keyword>
<keyword evidence="5" id="KW-0547">Nucleotide-binding</keyword>
<feature type="domain" description="Protein kinase" evidence="11">
    <location>
        <begin position="19"/>
        <end position="328"/>
    </location>
</feature>
<dbReference type="Pfam" id="PF00069">
    <property type="entry name" value="Pkinase"/>
    <property type="match status" value="2"/>
</dbReference>
<evidence type="ECO:0000313" key="13">
    <source>
        <dbReference type="EMBL" id="CAA7396424.1"/>
    </source>
</evidence>
<dbReference type="SMART" id="SM00220">
    <property type="entry name" value="S_TKc"/>
    <property type="match status" value="1"/>
</dbReference>
<dbReference type="PROSITE" id="PS00108">
    <property type="entry name" value="PROTEIN_KINASE_ST"/>
    <property type="match status" value="1"/>
</dbReference>
<comment type="catalytic activity">
    <reaction evidence="8">
        <text>L-threonyl-[protein] + ATP = O-phospho-L-threonyl-[protein] + ADP + H(+)</text>
        <dbReference type="Rhea" id="RHEA:46608"/>
        <dbReference type="Rhea" id="RHEA-COMP:11060"/>
        <dbReference type="Rhea" id="RHEA-COMP:11605"/>
        <dbReference type="ChEBI" id="CHEBI:15378"/>
        <dbReference type="ChEBI" id="CHEBI:30013"/>
        <dbReference type="ChEBI" id="CHEBI:30616"/>
        <dbReference type="ChEBI" id="CHEBI:61977"/>
        <dbReference type="ChEBI" id="CHEBI:456216"/>
        <dbReference type="EC" id="2.7.11.1"/>
    </reaction>
</comment>
<dbReference type="FunFam" id="1.10.510.10:FF:000312">
    <property type="entry name" value="Serine/threonine-protein kinase OXI1"/>
    <property type="match status" value="1"/>
</dbReference>
<dbReference type="FunFam" id="1.10.510.10:FF:000294">
    <property type="entry name" value="Serine/threonine-protein kinase OXI1"/>
    <property type="match status" value="1"/>
</dbReference>
<evidence type="ECO:0000256" key="8">
    <source>
        <dbReference type="ARBA" id="ARBA00047899"/>
    </source>
</evidence>
<gene>
    <name evidence="13" type="ORF">SI8410_05007087</name>
</gene>
<dbReference type="Proteomes" id="UP000663760">
    <property type="component" value="Chromosome 5"/>
</dbReference>
<evidence type="ECO:0000259" key="12">
    <source>
        <dbReference type="PROSITE" id="PS51285"/>
    </source>
</evidence>
<evidence type="ECO:0000256" key="9">
    <source>
        <dbReference type="ARBA" id="ARBA00048679"/>
    </source>
</evidence>
<evidence type="ECO:0000256" key="4">
    <source>
        <dbReference type="ARBA" id="ARBA00022679"/>
    </source>
</evidence>
<evidence type="ECO:0000256" key="7">
    <source>
        <dbReference type="ARBA" id="ARBA00022840"/>
    </source>
</evidence>
<evidence type="ECO:0000256" key="2">
    <source>
        <dbReference type="ARBA" id="ARBA00012513"/>
    </source>
</evidence>
<dbReference type="Gene3D" id="3.30.200.20">
    <property type="entry name" value="Phosphorylase Kinase, domain 1"/>
    <property type="match status" value="1"/>
</dbReference>
<dbReference type="InterPro" id="IPR011009">
    <property type="entry name" value="Kinase-like_dom_sf"/>
</dbReference>
<dbReference type="GO" id="GO:0004674">
    <property type="term" value="F:protein serine/threonine kinase activity"/>
    <property type="evidence" value="ECO:0007669"/>
    <property type="project" value="UniProtKB-KW"/>
</dbReference>
<dbReference type="EMBL" id="LR746268">
    <property type="protein sequence ID" value="CAA7396424.1"/>
    <property type="molecule type" value="Genomic_DNA"/>
</dbReference>
<proteinExistence type="inferred from homology"/>
<evidence type="ECO:0000313" key="14">
    <source>
        <dbReference type="Proteomes" id="UP000663760"/>
    </source>
</evidence>
<name>A0A7I8KGY8_SPIIN</name>
<dbReference type="PROSITE" id="PS50011">
    <property type="entry name" value="PROTEIN_KINASE_DOM"/>
    <property type="match status" value="1"/>
</dbReference>
<feature type="region of interest" description="Disordered" evidence="10">
    <location>
        <begin position="204"/>
        <end position="231"/>
    </location>
</feature>
<reference evidence="13" key="1">
    <citation type="submission" date="2020-02" db="EMBL/GenBank/DDBJ databases">
        <authorList>
            <person name="Scholz U."/>
            <person name="Mascher M."/>
            <person name="Fiebig A."/>
        </authorList>
    </citation>
    <scope>NUCLEOTIDE SEQUENCE</scope>
</reference>
<dbReference type="SUPFAM" id="SSF56112">
    <property type="entry name" value="Protein kinase-like (PK-like)"/>
    <property type="match status" value="1"/>
</dbReference>